<dbReference type="EMBL" id="JABAGJ010000012">
    <property type="protein sequence ID" value="NMF03095.1"/>
    <property type="molecule type" value="Genomic_DNA"/>
</dbReference>
<dbReference type="Gene3D" id="3.40.640.10">
    <property type="entry name" value="Type I PLP-dependent aspartate aminotransferase-like (Major domain)"/>
    <property type="match status" value="1"/>
</dbReference>
<sequence length="401" mass="44148">MRFSSRVDISDPNAIAQAEQAAKAGGIALDKLNDSNPTRFALAPRSLPTVYAAQPRGPLAARRVLARFLTDRHAQEAVQSGAPNTVGPVDPEHLYLLSSTSQAYSWLMKLLCDAGDVILAPKPGYPLIESIAALECVEVMTYQQRFDGSWIIDTAQLQSALESPQGERIRALVLINPNNPTGSYVKPEERESIVRLCADHGIAIIADEVFYDFPVEPFPGNARLAGERRVLTFALDGLSKMLAAPHAKVGWIQVSGPQNEVSQALHRLDVIADDYLPMSDIIAARLPDMLEEAKQQTVRVRDRVTGNAWTLRRMLQEDPRGLVSMLRMEGGWNALVRIPSVLDENEMVLRMIRDHKLTGQPGYFFDMTANGYLAVSLLPQPDQFARNIAAVLDTVAVMIGE</sequence>
<dbReference type="Gene3D" id="3.90.1150.10">
    <property type="entry name" value="Aspartate Aminotransferase, domain 1"/>
    <property type="match status" value="1"/>
</dbReference>
<evidence type="ECO:0000313" key="2">
    <source>
        <dbReference type="EMBL" id="NMF03095.1"/>
    </source>
</evidence>
<dbReference type="AlphaFoldDB" id="A0A848CZC4"/>
<dbReference type="GO" id="GO:0030170">
    <property type="term" value="F:pyridoxal phosphate binding"/>
    <property type="evidence" value="ECO:0007669"/>
    <property type="project" value="InterPro"/>
</dbReference>
<reference evidence="2 3" key="1">
    <citation type="submission" date="2020-04" db="EMBL/GenBank/DDBJ databases">
        <authorList>
            <person name="Hitch T.C.A."/>
            <person name="Wylensek D."/>
            <person name="Clavel T."/>
        </authorList>
    </citation>
    <scope>NUCLEOTIDE SEQUENCE [LARGE SCALE GENOMIC DNA]</scope>
    <source>
        <strain evidence="2 3">WCA-130-P53-4B</strain>
    </source>
</reference>
<gene>
    <name evidence="2" type="ORF">HF843_07975</name>
</gene>
<dbReference type="InterPro" id="IPR015424">
    <property type="entry name" value="PyrdxlP-dep_Trfase"/>
</dbReference>
<dbReference type="Proteomes" id="UP000583419">
    <property type="component" value="Unassembled WGS sequence"/>
</dbReference>
<accession>A0A848CZC4</accession>
<dbReference type="RefSeq" id="WP_168974106.1">
    <property type="nucleotide sequence ID" value="NZ_JABAGJ010000012.1"/>
</dbReference>
<dbReference type="Pfam" id="PF00155">
    <property type="entry name" value="Aminotran_1_2"/>
    <property type="match status" value="1"/>
</dbReference>
<keyword evidence="2" id="KW-0808">Transferase</keyword>
<proteinExistence type="predicted"/>
<dbReference type="PANTHER" id="PTHR45744">
    <property type="entry name" value="TYROSINE AMINOTRANSFERASE"/>
    <property type="match status" value="1"/>
</dbReference>
<keyword evidence="2" id="KW-0032">Aminotransferase</keyword>
<dbReference type="GO" id="GO:0008483">
    <property type="term" value="F:transaminase activity"/>
    <property type="evidence" value="ECO:0007669"/>
    <property type="project" value="UniProtKB-KW"/>
</dbReference>
<dbReference type="PANTHER" id="PTHR45744:SF2">
    <property type="entry name" value="TYROSINE AMINOTRANSFERASE"/>
    <property type="match status" value="1"/>
</dbReference>
<feature type="domain" description="Aminotransferase class I/classII large" evidence="1">
    <location>
        <begin position="86"/>
        <end position="367"/>
    </location>
</feature>
<protein>
    <submittedName>
        <fullName evidence="2">Pyridoxal phosphate-dependent aminotransferase</fullName>
    </submittedName>
</protein>
<dbReference type="SUPFAM" id="SSF53383">
    <property type="entry name" value="PLP-dependent transferases"/>
    <property type="match status" value="1"/>
</dbReference>
<dbReference type="InterPro" id="IPR015422">
    <property type="entry name" value="PyrdxlP-dep_Trfase_small"/>
</dbReference>
<name>A0A848CZC4_9BIFI</name>
<evidence type="ECO:0000313" key="3">
    <source>
        <dbReference type="Proteomes" id="UP000583419"/>
    </source>
</evidence>
<dbReference type="CDD" id="cd00609">
    <property type="entry name" value="AAT_like"/>
    <property type="match status" value="1"/>
</dbReference>
<evidence type="ECO:0000259" key="1">
    <source>
        <dbReference type="Pfam" id="PF00155"/>
    </source>
</evidence>
<comment type="caution">
    <text evidence="2">The sequence shown here is derived from an EMBL/GenBank/DDBJ whole genome shotgun (WGS) entry which is preliminary data.</text>
</comment>
<organism evidence="2 3">
    <name type="scientific">Bifidobacterium boum</name>
    <dbReference type="NCBI Taxonomy" id="78343"/>
    <lineage>
        <taxon>Bacteria</taxon>
        <taxon>Bacillati</taxon>
        <taxon>Actinomycetota</taxon>
        <taxon>Actinomycetes</taxon>
        <taxon>Bifidobacteriales</taxon>
        <taxon>Bifidobacteriaceae</taxon>
        <taxon>Bifidobacterium</taxon>
    </lineage>
</organism>
<dbReference type="InterPro" id="IPR015421">
    <property type="entry name" value="PyrdxlP-dep_Trfase_major"/>
</dbReference>
<dbReference type="InterPro" id="IPR004839">
    <property type="entry name" value="Aminotransferase_I/II_large"/>
</dbReference>